<keyword evidence="2" id="KW-1185">Reference proteome</keyword>
<protein>
    <submittedName>
        <fullName evidence="1">DUF4249 family protein</fullName>
    </submittedName>
</protein>
<proteinExistence type="predicted"/>
<dbReference type="InterPro" id="IPR025345">
    <property type="entry name" value="DUF4249"/>
</dbReference>
<evidence type="ECO:0000313" key="1">
    <source>
        <dbReference type="EMBL" id="MVT39101.1"/>
    </source>
</evidence>
<dbReference type="AlphaFoldDB" id="A0A6N8J2W6"/>
<gene>
    <name evidence="1" type="ORF">GO495_00775</name>
</gene>
<organism evidence="1 2">
    <name type="scientific">Chitinophaga oryziterrae</name>
    <dbReference type="NCBI Taxonomy" id="1031224"/>
    <lineage>
        <taxon>Bacteria</taxon>
        <taxon>Pseudomonadati</taxon>
        <taxon>Bacteroidota</taxon>
        <taxon>Chitinophagia</taxon>
        <taxon>Chitinophagales</taxon>
        <taxon>Chitinophagaceae</taxon>
        <taxon>Chitinophaga</taxon>
    </lineage>
</organism>
<sequence>MHILHTISRNKQIIFLLIVTGLLLPAACKKNPYSTHKLSNTLVVLTELTAGDSVKIPIGKSTLIENNNTVSFGTVNNAIVHLQDTLGHSWLIPLNTAPEFSGGATSVYSNSQILQPNTTYTIEVSDPELGTAKASTHIPPAFVITEVDTLREIYNDQEMLTFHFTINDVPDTDNYYIIEALKQVTKIYRHFIYRNVTYNYDTPDGQALYNRIKNEQPPVPLLTDTIPTNNFIRLNLLTFDPNADNTLLNSTTGLFRRVFLQSSVFNNPLYSTSVSVITKNFISDSPQMKGKVLFMVKSVSRELYDYLFLYEKYKIDFGTFPSSQLSLPPGNITNGLGIFGGSFRYVLTYYFDTF</sequence>
<name>A0A6N8J2W6_9BACT</name>
<accession>A0A6N8J2W6</accession>
<reference evidence="1 2" key="1">
    <citation type="submission" date="2019-12" db="EMBL/GenBank/DDBJ databases">
        <title>The draft genomic sequence of strain Chitinophaga oryziterrae JCM 16595.</title>
        <authorList>
            <person name="Zhang X."/>
        </authorList>
    </citation>
    <scope>NUCLEOTIDE SEQUENCE [LARGE SCALE GENOMIC DNA]</scope>
    <source>
        <strain evidence="1 2">JCM 16595</strain>
    </source>
</reference>
<dbReference type="EMBL" id="WRXO01000001">
    <property type="protein sequence ID" value="MVT39101.1"/>
    <property type="molecule type" value="Genomic_DNA"/>
</dbReference>
<dbReference type="Pfam" id="PF14054">
    <property type="entry name" value="DUF4249"/>
    <property type="match status" value="1"/>
</dbReference>
<comment type="caution">
    <text evidence="1">The sequence shown here is derived from an EMBL/GenBank/DDBJ whole genome shotgun (WGS) entry which is preliminary data.</text>
</comment>
<dbReference type="Proteomes" id="UP000468388">
    <property type="component" value="Unassembled WGS sequence"/>
</dbReference>
<evidence type="ECO:0000313" key="2">
    <source>
        <dbReference type="Proteomes" id="UP000468388"/>
    </source>
</evidence>